<dbReference type="EC" id="3.2.1.55" evidence="4"/>
<keyword evidence="9" id="KW-0325">Glycoprotein</keyword>
<sequence length="688" mass="75950">MGSSSRNEAETVNLIIVGLLLIGLSTLIYCSSTLGDTNTKGDKTSTNALLLVNTSQDEGSTRKIPQSLFGVSFEEINHAGVGGLWGELVSNRGFESGGRHSPSIIDPWSTIGNYSLVKVSTDLSSCFNRNPVALRMEVVCDTSSCPAGGVGVYNPGYWGMNIEKGKTYKFVVYIRSLNPINVTVSLTDSTGMQTLATANTIANDVSNWKKMEVVLEAKVTNHNSRLQLTTNRKGVIWFDQVSLMPMDTYKGHGYRNDLFKMVADLKPGFIRFPGGSYVEGNFLRNAYWWKDTVGPWEERSGHFNDIWSYWNDDGLGYFEFLQLAEDLGASPIWVLNSGFSHQEAIDTSNITPFVQDALDGIEFARGDSNSTWGSIRADMGHIEPFNLKHVAIGNQDCQMPHYRANYLKFYDAIKKAYPGIKVISNCDGSSTQLDHPADMYDYHVYVNARTMFSMAHKFDLTSRIGPKAFVSEYAVVNDGGSGNLLAALAEAGFLIGIEKNSDIVDMASNAPLFLNANNKGFVPDAIVFDSYRAYGTPSYWMQRFFSVSNGATLLHSDLQSNSSESLMASTILYQNPVDKNNYIRVKVLNYGSNQVNMKIAIKGLDPGLIDYSKSSKAVLSSTNVMDENSFQNPTKVSVVQSLIKKCRNDMNVVLQPNSLSSFDLLILSKDIVQIITMNDMSYVSLSKV</sequence>
<evidence type="ECO:0000259" key="12">
    <source>
        <dbReference type="SMART" id="SM00813"/>
    </source>
</evidence>
<evidence type="ECO:0000256" key="10">
    <source>
        <dbReference type="ARBA" id="ARBA00082101"/>
    </source>
</evidence>
<evidence type="ECO:0000256" key="7">
    <source>
        <dbReference type="ARBA" id="ARBA00022729"/>
    </source>
</evidence>
<dbReference type="Gene3D" id="2.60.120.260">
    <property type="entry name" value="Galactose-binding domain-like"/>
    <property type="match status" value="1"/>
</dbReference>
<name>A0A9R1UGA4_LACSA</name>
<evidence type="ECO:0000256" key="2">
    <source>
        <dbReference type="ARBA" id="ARBA00004498"/>
    </source>
</evidence>
<dbReference type="InterPro" id="IPR010720">
    <property type="entry name" value="Alpha-L-AF_C"/>
</dbReference>
<feature type="domain" description="Alpha-L-arabinofuranosidase C-terminal" evidence="12">
    <location>
        <begin position="471"/>
        <end position="658"/>
    </location>
</feature>
<keyword evidence="6" id="KW-0272">Extracellular matrix</keyword>
<keyword evidence="7" id="KW-0732">Signal</keyword>
<protein>
    <recommendedName>
        <fullName evidence="4">non-reducing end alpha-L-arabinofuranosidase</fullName>
        <ecNumber evidence="4">3.2.1.55</ecNumber>
    </recommendedName>
    <alternativeName>
        <fullName evidence="10">Beta-D-xylosidase</fullName>
    </alternativeName>
</protein>
<evidence type="ECO:0000256" key="5">
    <source>
        <dbReference type="ARBA" id="ARBA00022525"/>
    </source>
</evidence>
<dbReference type="GO" id="GO:0046373">
    <property type="term" value="P:L-arabinose metabolic process"/>
    <property type="evidence" value="ECO:0007669"/>
    <property type="project" value="InterPro"/>
</dbReference>
<keyword evidence="14" id="KW-1185">Reference proteome</keyword>
<evidence type="ECO:0000313" key="13">
    <source>
        <dbReference type="EMBL" id="KAJ0186443.1"/>
    </source>
</evidence>
<dbReference type="GO" id="GO:0046556">
    <property type="term" value="F:alpha-L-arabinofuranosidase activity"/>
    <property type="evidence" value="ECO:0000318"/>
    <property type="project" value="GO_Central"/>
</dbReference>
<dbReference type="SUPFAM" id="SSF51445">
    <property type="entry name" value="(Trans)glycosidases"/>
    <property type="match status" value="1"/>
</dbReference>
<feature type="transmembrane region" description="Helical" evidence="11">
    <location>
        <begin position="12"/>
        <end position="29"/>
    </location>
</feature>
<gene>
    <name evidence="13" type="ORF">LSAT_V11C900467710</name>
</gene>
<dbReference type="EMBL" id="NBSK02000009">
    <property type="protein sequence ID" value="KAJ0186443.1"/>
    <property type="molecule type" value="Genomic_DNA"/>
</dbReference>
<dbReference type="InterPro" id="IPR051563">
    <property type="entry name" value="Glycosyl_Hydrolase_51"/>
</dbReference>
<keyword evidence="11" id="KW-1133">Transmembrane helix</keyword>
<dbReference type="Gene3D" id="2.60.40.1180">
    <property type="entry name" value="Golgi alpha-mannosidase II"/>
    <property type="match status" value="1"/>
</dbReference>
<evidence type="ECO:0000256" key="1">
    <source>
        <dbReference type="ARBA" id="ARBA00001462"/>
    </source>
</evidence>
<dbReference type="InterPro" id="IPR055235">
    <property type="entry name" value="ASD1_cat"/>
</dbReference>
<reference evidence="13 14" key="1">
    <citation type="journal article" date="2017" name="Nat. Commun.">
        <title>Genome assembly with in vitro proximity ligation data and whole-genome triplication in lettuce.</title>
        <authorList>
            <person name="Reyes-Chin-Wo S."/>
            <person name="Wang Z."/>
            <person name="Yang X."/>
            <person name="Kozik A."/>
            <person name="Arikit S."/>
            <person name="Song C."/>
            <person name="Xia L."/>
            <person name="Froenicke L."/>
            <person name="Lavelle D.O."/>
            <person name="Truco M.J."/>
            <person name="Xia R."/>
            <person name="Zhu S."/>
            <person name="Xu C."/>
            <person name="Xu H."/>
            <person name="Xu X."/>
            <person name="Cox K."/>
            <person name="Korf I."/>
            <person name="Meyers B.C."/>
            <person name="Michelmore R.W."/>
        </authorList>
    </citation>
    <scope>NUCLEOTIDE SEQUENCE [LARGE SCALE GENOMIC DNA]</scope>
    <source>
        <strain evidence="14">cv. Salinas</strain>
        <tissue evidence="13">Seedlings</tissue>
    </source>
</reference>
<dbReference type="FunFam" id="3.20.20.80:FF:000025">
    <property type="entry name" value="Alpha-L-arabinofuranosidase 1"/>
    <property type="match status" value="1"/>
</dbReference>
<dbReference type="InterPro" id="IPR013780">
    <property type="entry name" value="Glyco_hydro_b"/>
</dbReference>
<evidence type="ECO:0000256" key="9">
    <source>
        <dbReference type="ARBA" id="ARBA00023180"/>
    </source>
</evidence>
<evidence type="ECO:0000256" key="6">
    <source>
        <dbReference type="ARBA" id="ARBA00022530"/>
    </source>
</evidence>
<keyword evidence="8" id="KW-0378">Hydrolase</keyword>
<dbReference type="PANTHER" id="PTHR31776:SF23">
    <property type="entry name" value="NON-REDUCING END ALPHA-L-ARABINOFURANOSIDASE"/>
    <property type="match status" value="1"/>
</dbReference>
<dbReference type="Gene3D" id="3.20.20.80">
    <property type="entry name" value="Glycosidases"/>
    <property type="match status" value="1"/>
</dbReference>
<dbReference type="GO" id="GO:0045493">
    <property type="term" value="P:xylan catabolic process"/>
    <property type="evidence" value="ECO:0000318"/>
    <property type="project" value="GO_Central"/>
</dbReference>
<evidence type="ECO:0000256" key="3">
    <source>
        <dbReference type="ARBA" id="ARBA00007186"/>
    </source>
</evidence>
<dbReference type="FunFam" id="2.60.120.260:FF:000063">
    <property type="entry name" value="Putative alpha-L-arabinofuranosidase family protein"/>
    <property type="match status" value="1"/>
</dbReference>
<dbReference type="PANTHER" id="PTHR31776">
    <property type="entry name" value="ALPHA-L-ARABINOFURANOSIDASE 1"/>
    <property type="match status" value="1"/>
</dbReference>
<comment type="similarity">
    <text evidence="3">Belongs to the glycosyl hydrolase 51 family.</text>
</comment>
<evidence type="ECO:0000313" key="14">
    <source>
        <dbReference type="Proteomes" id="UP000235145"/>
    </source>
</evidence>
<dbReference type="InterPro" id="IPR017853">
    <property type="entry name" value="GH"/>
</dbReference>
<dbReference type="AlphaFoldDB" id="A0A9R1UGA4"/>
<dbReference type="SMART" id="SM00813">
    <property type="entry name" value="Alpha-L-AF_C"/>
    <property type="match status" value="1"/>
</dbReference>
<proteinExistence type="inferred from homology"/>
<accession>A0A9R1UGA4</accession>
<organism evidence="13 14">
    <name type="scientific">Lactuca sativa</name>
    <name type="common">Garden lettuce</name>
    <dbReference type="NCBI Taxonomy" id="4236"/>
    <lineage>
        <taxon>Eukaryota</taxon>
        <taxon>Viridiplantae</taxon>
        <taxon>Streptophyta</taxon>
        <taxon>Embryophyta</taxon>
        <taxon>Tracheophyta</taxon>
        <taxon>Spermatophyta</taxon>
        <taxon>Magnoliopsida</taxon>
        <taxon>eudicotyledons</taxon>
        <taxon>Gunneridae</taxon>
        <taxon>Pentapetalae</taxon>
        <taxon>asterids</taxon>
        <taxon>campanulids</taxon>
        <taxon>Asterales</taxon>
        <taxon>Asteraceae</taxon>
        <taxon>Cichorioideae</taxon>
        <taxon>Cichorieae</taxon>
        <taxon>Lactucinae</taxon>
        <taxon>Lactuca</taxon>
    </lineage>
</organism>
<evidence type="ECO:0000256" key="11">
    <source>
        <dbReference type="SAM" id="Phobius"/>
    </source>
</evidence>
<comment type="caution">
    <text evidence="13">The sequence shown here is derived from an EMBL/GenBank/DDBJ whole genome shotgun (WGS) entry which is preliminary data.</text>
</comment>
<keyword evidence="11" id="KW-0812">Transmembrane</keyword>
<evidence type="ECO:0000256" key="8">
    <source>
        <dbReference type="ARBA" id="ARBA00022801"/>
    </source>
</evidence>
<comment type="subcellular location">
    <subcellularLocation>
        <location evidence="2">Secreted</location>
        <location evidence="2">Extracellular space</location>
        <location evidence="2">Extracellular matrix</location>
    </subcellularLocation>
</comment>
<dbReference type="Proteomes" id="UP000235145">
    <property type="component" value="Unassembled WGS sequence"/>
</dbReference>
<evidence type="ECO:0000256" key="4">
    <source>
        <dbReference type="ARBA" id="ARBA00012670"/>
    </source>
</evidence>
<keyword evidence="5" id="KW-0964">Secreted</keyword>
<comment type="catalytic activity">
    <reaction evidence="1">
        <text>Hydrolysis of terminal non-reducing alpha-L-arabinofuranoside residues in alpha-L-arabinosides.</text>
        <dbReference type="EC" id="3.2.1.55"/>
    </reaction>
</comment>
<keyword evidence="11" id="KW-0472">Membrane</keyword>
<dbReference type="Pfam" id="PF22848">
    <property type="entry name" value="ASD1_dom"/>
    <property type="match status" value="1"/>
</dbReference>
<dbReference type="InterPro" id="IPR008979">
    <property type="entry name" value="Galactose-bd-like_sf"/>
</dbReference>
<dbReference type="Pfam" id="PF06964">
    <property type="entry name" value="Alpha-L-AF_C"/>
    <property type="match status" value="1"/>
</dbReference>
<dbReference type="SUPFAM" id="SSF49785">
    <property type="entry name" value="Galactose-binding domain-like"/>
    <property type="match status" value="1"/>
</dbReference>
<dbReference type="OrthoDB" id="406864at2759"/>